<reference evidence="2 3" key="1">
    <citation type="submission" date="2018-09" db="EMBL/GenBank/DDBJ databases">
        <title>Evolutionary history of phycoerythrin pigmentation in the water bloom-forming cyanobacterium Microcystis aeruginosa.</title>
        <authorList>
            <person name="Tanabe Y."/>
            <person name="Tanabe Y."/>
            <person name="Yamaguchi H."/>
        </authorList>
    </citation>
    <scope>NUCLEOTIDE SEQUENCE [LARGE SCALE GENOMIC DNA]</scope>
    <source>
        <strain evidence="2 3">NIES-2520</strain>
    </source>
</reference>
<evidence type="ECO:0000313" key="2">
    <source>
        <dbReference type="EMBL" id="GCA74043.1"/>
    </source>
</evidence>
<protein>
    <recommendedName>
        <fullName evidence="1">DUF2726 domain-containing protein</fullName>
    </recommendedName>
</protein>
<dbReference type="InterPro" id="IPR024402">
    <property type="entry name" value="DUF2726"/>
</dbReference>
<proteinExistence type="predicted"/>
<name>A0A5A5RBW7_MICAE</name>
<dbReference type="AlphaFoldDB" id="A0A5A5RBW7"/>
<gene>
    <name evidence="2" type="ORF">MiTe_00864</name>
</gene>
<organism evidence="2 3">
    <name type="scientific">Microcystis aeruginosa NIES-2520</name>
    <dbReference type="NCBI Taxonomy" id="2303982"/>
    <lineage>
        <taxon>Bacteria</taxon>
        <taxon>Bacillati</taxon>
        <taxon>Cyanobacteriota</taxon>
        <taxon>Cyanophyceae</taxon>
        <taxon>Oscillatoriophycideae</taxon>
        <taxon>Chroococcales</taxon>
        <taxon>Microcystaceae</taxon>
        <taxon>Microcystis</taxon>
    </lineage>
</organism>
<dbReference type="RefSeq" id="WP_149985810.1">
    <property type="nucleotide sequence ID" value="NZ_BHVP01000010.1"/>
</dbReference>
<accession>A0A5A5RBW7</accession>
<comment type="caution">
    <text evidence="2">The sequence shown here is derived from an EMBL/GenBank/DDBJ whole genome shotgun (WGS) entry which is preliminary data.</text>
</comment>
<dbReference type="EMBL" id="BHVP01000010">
    <property type="protein sequence ID" value="GCA74043.1"/>
    <property type="molecule type" value="Genomic_DNA"/>
</dbReference>
<evidence type="ECO:0000259" key="1">
    <source>
        <dbReference type="Pfam" id="PF10881"/>
    </source>
</evidence>
<dbReference type="Pfam" id="PF10881">
    <property type="entry name" value="DUF2726"/>
    <property type="match status" value="1"/>
</dbReference>
<evidence type="ECO:0000313" key="3">
    <source>
        <dbReference type="Proteomes" id="UP000324917"/>
    </source>
</evidence>
<dbReference type="Proteomes" id="UP000324917">
    <property type="component" value="Unassembled WGS sequence"/>
</dbReference>
<feature type="domain" description="DUF2726" evidence="1">
    <location>
        <begin position="45"/>
        <end position="165"/>
    </location>
</feature>
<sequence>MGWLILLIVITALTLTIIVFISPHFVSSKGSDVSKQKYSYQIRGTLLTPSEIKFYHALKQAVGDDFIIFSKVRVADVLTPENGLNKSHWQRAFNKISAKHFDFVLCNLEDLTVEAVIELDDKSHQKSGRTDRDNFLNQAAQSSALKMLRFAVKPSYSISEIKSKIL</sequence>